<gene>
    <name evidence="2" type="ORF">MELIAE_LOCUS6394</name>
</gene>
<protein>
    <submittedName>
        <fullName evidence="2">Uncharacterized protein</fullName>
    </submittedName>
</protein>
<evidence type="ECO:0000256" key="1">
    <source>
        <dbReference type="SAM" id="Coils"/>
    </source>
</evidence>
<accession>A0A9P0B4U1</accession>
<dbReference type="PANTHER" id="PTHR46601">
    <property type="entry name" value="ULP_PROTEASE DOMAIN-CONTAINING PROTEIN"/>
    <property type="match status" value="1"/>
</dbReference>
<reference evidence="2" key="1">
    <citation type="submission" date="2021-12" db="EMBL/GenBank/DDBJ databases">
        <authorList>
            <person name="King R."/>
        </authorList>
    </citation>
    <scope>NUCLEOTIDE SEQUENCE</scope>
</reference>
<evidence type="ECO:0000313" key="3">
    <source>
        <dbReference type="Proteomes" id="UP001154078"/>
    </source>
</evidence>
<feature type="coiled-coil region" evidence="1">
    <location>
        <begin position="59"/>
        <end position="93"/>
    </location>
</feature>
<organism evidence="2 3">
    <name type="scientific">Brassicogethes aeneus</name>
    <name type="common">Rape pollen beetle</name>
    <name type="synonym">Meligethes aeneus</name>
    <dbReference type="NCBI Taxonomy" id="1431903"/>
    <lineage>
        <taxon>Eukaryota</taxon>
        <taxon>Metazoa</taxon>
        <taxon>Ecdysozoa</taxon>
        <taxon>Arthropoda</taxon>
        <taxon>Hexapoda</taxon>
        <taxon>Insecta</taxon>
        <taxon>Pterygota</taxon>
        <taxon>Neoptera</taxon>
        <taxon>Endopterygota</taxon>
        <taxon>Coleoptera</taxon>
        <taxon>Polyphaga</taxon>
        <taxon>Cucujiformia</taxon>
        <taxon>Nitidulidae</taxon>
        <taxon>Meligethinae</taxon>
        <taxon>Brassicogethes</taxon>
    </lineage>
</organism>
<keyword evidence="3" id="KW-1185">Reference proteome</keyword>
<proteinExistence type="predicted"/>
<dbReference type="Proteomes" id="UP001154078">
    <property type="component" value="Chromosome 4"/>
</dbReference>
<sequence length="437" mass="51080">MNARELRQKRKQWKENSKVYRNKKAIAHQNFQRIIDVTPPPSPVSVVQQIREDVAARNRRQMRRRRAILYAKIANLEKKLKNAVKLSEKYKKRYLRIKTKKTDPESPGTKVDALLKNVNVPESVKKKLLFGEALTRDLETSYKDLGKKHEKKKKYYEMLKLKSLQKYKLLHASKPFFKHDTYKRQKPRKISDKMMKVKDDVIKFLEKDENSRMCPGKKDYLKSKNDYSENYCCKYNEEIQAVHFGGGRKQITMHTGVLYLRKDNAIKPVSFCSLSSDNRHDTMAVWAHLKPIFEWIKTQHLPISRLHMLSDGPVNQYKNKFMFEMVCRHLKDLYPEITYFSWHYSEPGYGKGAPDGVDGTLKRTADKVVAEGHDIIDLNSLKPILQSRCPSILLFEVTTADISLMDDLIKQSKTIPTFRGAQKVRQFAPYSAEDFDA</sequence>
<name>A0A9P0B4U1_BRAAE</name>
<dbReference type="PANTHER" id="PTHR46601:SF1">
    <property type="entry name" value="ADF-H DOMAIN-CONTAINING PROTEIN"/>
    <property type="match status" value="1"/>
</dbReference>
<evidence type="ECO:0000313" key="2">
    <source>
        <dbReference type="EMBL" id="CAH0554935.1"/>
    </source>
</evidence>
<dbReference type="AlphaFoldDB" id="A0A9P0B4U1"/>
<keyword evidence="1" id="KW-0175">Coiled coil</keyword>
<dbReference type="OrthoDB" id="6775260at2759"/>
<dbReference type="EMBL" id="OV121135">
    <property type="protein sequence ID" value="CAH0554935.1"/>
    <property type="molecule type" value="Genomic_DNA"/>
</dbReference>